<feature type="signal peptide" evidence="2">
    <location>
        <begin position="1"/>
        <end position="22"/>
    </location>
</feature>
<sequence>MKHFTHRALAVAILLFSGLAMYGQRSVVPQGGELHPNPEGVPCLTDEDYDFYHQAVAENITNLEAQNKRAFNVNRASQQVLFDWPIAQADGFDYNSTWAISNYVDHNTSFPNQISDWDCGTRSYDTGGGYNHQGIDIYTWPFWWKQMDEDQTNIIAAQAGQIVYKNDGSFDRNCAFNNDQWNAVYVEHSDGSIAWYGHMKDGSLTTKSVGDMVEIGEYLGVIGSSGNSTGPHLHMEIYDSNNNLIDPYDGNCNDLNSSTWWSEQKPYYNPKINTLLTHSAPPQFNFNQCGVTEVPNDSDQFTPGDDVIVAAYYRAQQNGTSVSYNVKDGNGDTVAAWTQDFTDTFGSSYWYYTVPTTSVEGVWEFSASYEGETVTKTFNVGQLSVTDEALIQLEAYPNPASDQINIQAAVPLRSLVLYDISGRILSQEQAVNDFKSTIDLSAYAAGVYFINANALNSDAQMTIRVVKQ</sequence>
<organism evidence="5 6">
    <name type="scientific">Dokdonia sinensis</name>
    <dbReference type="NCBI Taxonomy" id="2479847"/>
    <lineage>
        <taxon>Bacteria</taxon>
        <taxon>Pseudomonadati</taxon>
        <taxon>Bacteroidota</taxon>
        <taxon>Flavobacteriia</taxon>
        <taxon>Flavobacteriales</taxon>
        <taxon>Flavobacteriaceae</taxon>
        <taxon>Dokdonia</taxon>
    </lineage>
</organism>
<keyword evidence="6" id="KW-1185">Reference proteome</keyword>
<dbReference type="AlphaFoldDB" id="A0A3M0G2D0"/>
<reference evidence="5 6" key="1">
    <citation type="submission" date="2018-10" db="EMBL/GenBank/DDBJ databases">
        <title>Dokdonia luteus sp. nov., isolated from sea water.</title>
        <authorList>
            <person name="Zhou L.Y."/>
            <person name="Du Z.J."/>
        </authorList>
    </citation>
    <scope>NUCLEOTIDE SEQUENCE [LARGE SCALE GENOMIC DNA]</scope>
    <source>
        <strain evidence="5 6">SH27</strain>
    </source>
</reference>
<evidence type="ECO:0000259" key="4">
    <source>
        <dbReference type="Pfam" id="PF18962"/>
    </source>
</evidence>
<dbReference type="Proteomes" id="UP000281985">
    <property type="component" value="Unassembled WGS sequence"/>
</dbReference>
<dbReference type="NCBIfam" id="TIGR04183">
    <property type="entry name" value="Por_Secre_tail"/>
    <property type="match status" value="1"/>
</dbReference>
<name>A0A3M0G2D0_9FLAO</name>
<protein>
    <submittedName>
        <fullName evidence="5">T9SS C-terminal target domain-containing protein</fullName>
    </submittedName>
</protein>
<feature type="domain" description="M23ase beta-sheet core" evidence="3">
    <location>
        <begin position="149"/>
        <end position="247"/>
    </location>
</feature>
<dbReference type="PANTHER" id="PTHR21666">
    <property type="entry name" value="PEPTIDASE-RELATED"/>
    <property type="match status" value="1"/>
</dbReference>
<dbReference type="InterPro" id="IPR026444">
    <property type="entry name" value="Secre_tail"/>
</dbReference>
<evidence type="ECO:0000313" key="5">
    <source>
        <dbReference type="EMBL" id="RMB59094.1"/>
    </source>
</evidence>
<dbReference type="Gene3D" id="2.60.40.1930">
    <property type="match status" value="1"/>
</dbReference>
<evidence type="ECO:0000313" key="6">
    <source>
        <dbReference type="Proteomes" id="UP000281985"/>
    </source>
</evidence>
<evidence type="ECO:0000259" key="3">
    <source>
        <dbReference type="Pfam" id="PF01551"/>
    </source>
</evidence>
<dbReference type="GO" id="GO:0004222">
    <property type="term" value="F:metalloendopeptidase activity"/>
    <property type="evidence" value="ECO:0007669"/>
    <property type="project" value="TreeGrafter"/>
</dbReference>
<keyword evidence="1 2" id="KW-0732">Signal</keyword>
<dbReference type="RefSeq" id="WP_121917262.1">
    <property type="nucleotide sequence ID" value="NZ_REFV01000007.1"/>
</dbReference>
<evidence type="ECO:0000256" key="1">
    <source>
        <dbReference type="ARBA" id="ARBA00022729"/>
    </source>
</evidence>
<comment type="caution">
    <text evidence="5">The sequence shown here is derived from an EMBL/GenBank/DDBJ whole genome shotgun (WGS) entry which is preliminary data.</text>
</comment>
<dbReference type="OrthoDB" id="9809488at2"/>
<dbReference type="PANTHER" id="PTHR21666:SF270">
    <property type="entry name" value="MUREIN HYDROLASE ACTIVATOR ENVC"/>
    <property type="match status" value="1"/>
</dbReference>
<feature type="chain" id="PRO_5018234302" evidence="2">
    <location>
        <begin position="23"/>
        <end position="468"/>
    </location>
</feature>
<dbReference type="InterPro" id="IPR050570">
    <property type="entry name" value="Cell_wall_metabolism_enzyme"/>
</dbReference>
<evidence type="ECO:0000256" key="2">
    <source>
        <dbReference type="SAM" id="SignalP"/>
    </source>
</evidence>
<dbReference type="EMBL" id="REFV01000007">
    <property type="protein sequence ID" value="RMB59094.1"/>
    <property type="molecule type" value="Genomic_DNA"/>
</dbReference>
<dbReference type="InterPro" id="IPR011055">
    <property type="entry name" value="Dup_hybrid_motif"/>
</dbReference>
<accession>A0A3M0G2D0</accession>
<dbReference type="CDD" id="cd12797">
    <property type="entry name" value="M23_peptidase"/>
    <property type="match status" value="1"/>
</dbReference>
<dbReference type="Pfam" id="PF18962">
    <property type="entry name" value="Por_Secre_tail"/>
    <property type="match status" value="1"/>
</dbReference>
<dbReference type="Gene3D" id="2.70.70.10">
    <property type="entry name" value="Glucose Permease (Domain IIA)"/>
    <property type="match status" value="1"/>
</dbReference>
<dbReference type="SUPFAM" id="SSF51261">
    <property type="entry name" value="Duplicated hybrid motif"/>
    <property type="match status" value="1"/>
</dbReference>
<feature type="domain" description="Secretion system C-terminal sorting" evidence="4">
    <location>
        <begin position="396"/>
        <end position="457"/>
    </location>
</feature>
<dbReference type="InterPro" id="IPR016047">
    <property type="entry name" value="M23ase_b-sheet_dom"/>
</dbReference>
<gene>
    <name evidence="5" type="ORF">EAX61_08500</name>
</gene>
<proteinExistence type="predicted"/>
<dbReference type="Pfam" id="PF01551">
    <property type="entry name" value="Peptidase_M23"/>
    <property type="match status" value="1"/>
</dbReference>